<dbReference type="InterPro" id="IPR042461">
    <property type="entry name" value="LapD_MoxY_peri_C"/>
</dbReference>
<evidence type="ECO:0000259" key="3">
    <source>
        <dbReference type="PROSITE" id="PS50887"/>
    </source>
</evidence>
<dbReference type="Gene3D" id="3.20.20.450">
    <property type="entry name" value="EAL domain"/>
    <property type="match status" value="1"/>
</dbReference>
<keyword evidence="1" id="KW-1133">Transmembrane helix</keyword>
<evidence type="ECO:0000313" key="5">
    <source>
        <dbReference type="Proteomes" id="UP000283077"/>
    </source>
</evidence>
<dbReference type="PROSITE" id="PS50887">
    <property type="entry name" value="GGDEF"/>
    <property type="match status" value="1"/>
</dbReference>
<dbReference type="GO" id="GO:0071111">
    <property type="term" value="F:cyclic-guanylate-specific phosphodiesterase activity"/>
    <property type="evidence" value="ECO:0007669"/>
    <property type="project" value="InterPro"/>
</dbReference>
<dbReference type="PANTHER" id="PTHR33121:SF79">
    <property type="entry name" value="CYCLIC DI-GMP PHOSPHODIESTERASE PDED-RELATED"/>
    <property type="match status" value="1"/>
</dbReference>
<dbReference type="InterPro" id="IPR035919">
    <property type="entry name" value="EAL_sf"/>
</dbReference>
<dbReference type="Gene3D" id="3.30.70.270">
    <property type="match status" value="1"/>
</dbReference>
<dbReference type="InterPro" id="IPR050706">
    <property type="entry name" value="Cyclic-di-GMP_PDE-like"/>
</dbReference>
<dbReference type="EMBL" id="SACS01000009">
    <property type="protein sequence ID" value="RVU37452.1"/>
    <property type="molecule type" value="Genomic_DNA"/>
</dbReference>
<keyword evidence="1" id="KW-0472">Membrane</keyword>
<dbReference type="Gene3D" id="6.20.270.20">
    <property type="entry name" value="LapD/MoxY periplasmic domain"/>
    <property type="match status" value="1"/>
</dbReference>
<evidence type="ECO:0000313" key="4">
    <source>
        <dbReference type="EMBL" id="RVU37452.1"/>
    </source>
</evidence>
<feature type="transmembrane region" description="Helical" evidence="1">
    <location>
        <begin position="185"/>
        <end position="209"/>
    </location>
</feature>
<protein>
    <submittedName>
        <fullName evidence="4">EAL domain-containing protein</fullName>
    </submittedName>
</protein>
<dbReference type="Pfam" id="PF00563">
    <property type="entry name" value="EAL"/>
    <property type="match status" value="1"/>
</dbReference>
<dbReference type="AlphaFoldDB" id="A0A437QSI4"/>
<dbReference type="SMART" id="SM00267">
    <property type="entry name" value="GGDEF"/>
    <property type="match status" value="1"/>
</dbReference>
<gene>
    <name evidence="4" type="ORF">EOE67_09675</name>
</gene>
<dbReference type="Gene3D" id="3.30.110.200">
    <property type="match status" value="1"/>
</dbReference>
<proteinExistence type="predicted"/>
<dbReference type="Pfam" id="PF00990">
    <property type="entry name" value="GGDEF"/>
    <property type="match status" value="1"/>
</dbReference>
<dbReference type="InterPro" id="IPR032244">
    <property type="entry name" value="LapD_MoxY_N"/>
</dbReference>
<accession>A0A437QSI4</accession>
<reference evidence="4 5" key="1">
    <citation type="submission" date="2019-01" db="EMBL/GenBank/DDBJ databases">
        <authorList>
            <person name="Chen W.-M."/>
        </authorList>
    </citation>
    <scope>NUCLEOTIDE SEQUENCE [LARGE SCALE GENOMIC DNA]</scope>
    <source>
        <strain evidence="4 5">KYPC3</strain>
    </source>
</reference>
<dbReference type="NCBIfam" id="TIGR00254">
    <property type="entry name" value="GGDEF"/>
    <property type="match status" value="1"/>
</dbReference>
<evidence type="ECO:0000259" key="2">
    <source>
        <dbReference type="PROSITE" id="PS50883"/>
    </source>
</evidence>
<dbReference type="PROSITE" id="PS50883">
    <property type="entry name" value="EAL"/>
    <property type="match status" value="1"/>
</dbReference>
<dbReference type="InterPro" id="IPR000160">
    <property type="entry name" value="GGDEF_dom"/>
</dbReference>
<feature type="transmembrane region" description="Helical" evidence="1">
    <location>
        <begin position="37"/>
        <end position="59"/>
    </location>
</feature>
<feature type="domain" description="EAL" evidence="2">
    <location>
        <begin position="459"/>
        <end position="705"/>
    </location>
</feature>
<dbReference type="OrthoDB" id="5894408at2"/>
<dbReference type="InterPro" id="IPR001633">
    <property type="entry name" value="EAL_dom"/>
</dbReference>
<keyword evidence="5" id="KW-1185">Reference proteome</keyword>
<evidence type="ECO:0000256" key="1">
    <source>
        <dbReference type="SAM" id="Phobius"/>
    </source>
</evidence>
<sequence length="715" mass="79041">MPVSSNQNKTNKGSFMTNSQNVAKPASNSLFKHGVALSTQLSVLLILLTIITFAVTVLVSTGNMRSYLDIQLARSAQDTANSLGLSISPYLSGDEKIAADTMISAIFDSGSYLAISFSNAKKELVFDRKNPQQVQGVPAWFIQLFPLHPPVMNSEVNDGWRIAGVLKVQAHPGIAYSSLWDHTKAVFWTSLLLCLGALLAVHWLLLVVLKPLKDIEKQAEMLAEKRFEFLSYLPMTKELRAVVYALNHMVGNVKRSFTELTDRAEQLNQQAYIDSLTALPNRRALVQSYLSLQAGPDNEGNVPYLALVALPSLKDVNDHQGYAAGDQYVEKASGLLQAQLRNLQHAQLFRLSGSEFAILATLGTTSSLEFAMHVRQAFEIANTEQYPHGFASIALLPVAPQDDLSASLSRLDGLQAKQQAEPSPALGLQLEPVVTGKSRSDWQEILHHFTRSVVSDTAAGFSNTELHISADMERMFEMEVQPVYQQQQLLYVETFIKFQADGEQLASSDVFAMADRLGVSLLLDKALVTYILSRLKNFKGQTFAINLSKSAMHDSQFTRWLCNTIRANQHQLPKLVFEVNEQATLGAIASAGEFFNAVKAAGALITIERFGASFSSFRYLQGLNIDYIKIDGSYIRALQQADTRFFVETMTHICHGIGIRVIAPHVENLDIADICLAIHIDALQGRGLHAPINFTLVSENFGCNFDKTRIHSEKF</sequence>
<dbReference type="InterPro" id="IPR043128">
    <property type="entry name" value="Rev_trsase/Diguanyl_cyclase"/>
</dbReference>
<dbReference type="SMART" id="SM00052">
    <property type="entry name" value="EAL"/>
    <property type="match status" value="1"/>
</dbReference>
<name>A0A437QSI4_9GAMM</name>
<dbReference type="CDD" id="cd01948">
    <property type="entry name" value="EAL"/>
    <property type="match status" value="1"/>
</dbReference>
<keyword evidence="1" id="KW-0812">Transmembrane</keyword>
<organism evidence="4 5">
    <name type="scientific">Rheinheimera riviphila</name>
    <dbReference type="NCBI Taxonomy" id="1834037"/>
    <lineage>
        <taxon>Bacteria</taxon>
        <taxon>Pseudomonadati</taxon>
        <taxon>Pseudomonadota</taxon>
        <taxon>Gammaproteobacteria</taxon>
        <taxon>Chromatiales</taxon>
        <taxon>Chromatiaceae</taxon>
        <taxon>Rheinheimera</taxon>
    </lineage>
</organism>
<feature type="domain" description="GGDEF" evidence="3">
    <location>
        <begin position="301"/>
        <end position="431"/>
    </location>
</feature>
<dbReference type="Proteomes" id="UP000283077">
    <property type="component" value="Unassembled WGS sequence"/>
</dbReference>
<dbReference type="SUPFAM" id="SSF141868">
    <property type="entry name" value="EAL domain-like"/>
    <property type="match status" value="1"/>
</dbReference>
<dbReference type="PANTHER" id="PTHR33121">
    <property type="entry name" value="CYCLIC DI-GMP PHOSPHODIESTERASE PDEF"/>
    <property type="match status" value="1"/>
</dbReference>
<dbReference type="SUPFAM" id="SSF55073">
    <property type="entry name" value="Nucleotide cyclase"/>
    <property type="match status" value="1"/>
</dbReference>
<dbReference type="Pfam" id="PF16448">
    <property type="entry name" value="LapD_MoxY_N"/>
    <property type="match status" value="1"/>
</dbReference>
<dbReference type="InterPro" id="IPR029787">
    <property type="entry name" value="Nucleotide_cyclase"/>
</dbReference>
<comment type="caution">
    <text evidence="4">The sequence shown here is derived from an EMBL/GenBank/DDBJ whole genome shotgun (WGS) entry which is preliminary data.</text>
</comment>